<dbReference type="SUPFAM" id="SSF54928">
    <property type="entry name" value="RNA-binding domain, RBD"/>
    <property type="match status" value="1"/>
</dbReference>
<dbReference type="InterPro" id="IPR012677">
    <property type="entry name" value="Nucleotide-bd_a/b_plait_sf"/>
</dbReference>
<evidence type="ECO:0000256" key="1">
    <source>
        <dbReference type="PROSITE-ProRule" id="PRU00176"/>
    </source>
</evidence>
<feature type="compositionally biased region" description="Low complexity" evidence="2">
    <location>
        <begin position="1"/>
        <end position="16"/>
    </location>
</feature>
<dbReference type="Proteomes" id="UP000193411">
    <property type="component" value="Unassembled WGS sequence"/>
</dbReference>
<gene>
    <name evidence="4" type="ORF">BCR44DRAFT_124612</name>
</gene>
<sequence>MAPLLSSSSSPSSAPKLSHRRRQSHFNKNFWNRAKAQPKPLRRNSEHLDRAIIVDNVIPSAMPSDILRMVLQVPGVEYRHIEYLVQRRETPLLVPSGSWLIRTSSDCPVSLAEIARDLRSYTLTGQTIRTNIQPLSSASDCVHPKIAEYSGRSLLVSNLPTECFLEDLHVLFREFGPIPAIDGHLQPVEMVTVPNQSSIAHAIIRFSTQQLTLRALREVSNRLVFPRFDRTASSTGRHVSCNWLVNVVPVNSCPSSCPNVPTEFAFSVPQSK</sequence>
<dbReference type="EMBL" id="MCFL01000092">
    <property type="protein sequence ID" value="ORZ30250.1"/>
    <property type="molecule type" value="Genomic_DNA"/>
</dbReference>
<feature type="domain" description="RRM" evidence="3">
    <location>
        <begin position="152"/>
        <end position="246"/>
    </location>
</feature>
<protein>
    <recommendedName>
        <fullName evidence="3">RRM domain-containing protein</fullName>
    </recommendedName>
</protein>
<name>A0A1Y2H6R8_9FUNG</name>
<proteinExistence type="predicted"/>
<dbReference type="Gene3D" id="3.30.70.330">
    <property type="match status" value="1"/>
</dbReference>
<dbReference type="InterPro" id="IPR000504">
    <property type="entry name" value="RRM_dom"/>
</dbReference>
<evidence type="ECO:0000313" key="4">
    <source>
        <dbReference type="EMBL" id="ORZ30250.1"/>
    </source>
</evidence>
<reference evidence="4 5" key="1">
    <citation type="submission" date="2016-07" db="EMBL/GenBank/DDBJ databases">
        <title>Pervasive Adenine N6-methylation of Active Genes in Fungi.</title>
        <authorList>
            <consortium name="DOE Joint Genome Institute"/>
            <person name="Mondo S.J."/>
            <person name="Dannebaum R.O."/>
            <person name="Kuo R.C."/>
            <person name="Labutti K."/>
            <person name="Haridas S."/>
            <person name="Kuo A."/>
            <person name="Salamov A."/>
            <person name="Ahrendt S.R."/>
            <person name="Lipzen A."/>
            <person name="Sullivan W."/>
            <person name="Andreopoulos W.B."/>
            <person name="Clum A."/>
            <person name="Lindquist E."/>
            <person name="Daum C."/>
            <person name="Ramamoorthy G.K."/>
            <person name="Gryganskyi A."/>
            <person name="Culley D."/>
            <person name="Magnuson J.K."/>
            <person name="James T.Y."/>
            <person name="O'Malley M.A."/>
            <person name="Stajich J.E."/>
            <person name="Spatafora J.W."/>
            <person name="Visel A."/>
            <person name="Grigoriev I.V."/>
        </authorList>
    </citation>
    <scope>NUCLEOTIDE SEQUENCE [LARGE SCALE GENOMIC DNA]</scope>
    <source>
        <strain evidence="4 5">PL171</strain>
    </source>
</reference>
<dbReference type="PROSITE" id="PS50102">
    <property type="entry name" value="RRM"/>
    <property type="match status" value="1"/>
</dbReference>
<accession>A0A1Y2H6R8</accession>
<evidence type="ECO:0000256" key="2">
    <source>
        <dbReference type="SAM" id="MobiDB-lite"/>
    </source>
</evidence>
<dbReference type="GO" id="GO:0003723">
    <property type="term" value="F:RNA binding"/>
    <property type="evidence" value="ECO:0007669"/>
    <property type="project" value="UniProtKB-UniRule"/>
</dbReference>
<feature type="region of interest" description="Disordered" evidence="2">
    <location>
        <begin position="1"/>
        <end position="23"/>
    </location>
</feature>
<evidence type="ECO:0000313" key="5">
    <source>
        <dbReference type="Proteomes" id="UP000193411"/>
    </source>
</evidence>
<comment type="caution">
    <text evidence="4">The sequence shown here is derived from an EMBL/GenBank/DDBJ whole genome shotgun (WGS) entry which is preliminary data.</text>
</comment>
<dbReference type="OrthoDB" id="5596306at2759"/>
<evidence type="ECO:0000259" key="3">
    <source>
        <dbReference type="PROSITE" id="PS50102"/>
    </source>
</evidence>
<dbReference type="CDD" id="cd00590">
    <property type="entry name" value="RRM_SF"/>
    <property type="match status" value="1"/>
</dbReference>
<dbReference type="AlphaFoldDB" id="A0A1Y2H6R8"/>
<organism evidence="4 5">
    <name type="scientific">Catenaria anguillulae PL171</name>
    <dbReference type="NCBI Taxonomy" id="765915"/>
    <lineage>
        <taxon>Eukaryota</taxon>
        <taxon>Fungi</taxon>
        <taxon>Fungi incertae sedis</taxon>
        <taxon>Blastocladiomycota</taxon>
        <taxon>Blastocladiomycetes</taxon>
        <taxon>Blastocladiales</taxon>
        <taxon>Catenariaceae</taxon>
        <taxon>Catenaria</taxon>
    </lineage>
</organism>
<keyword evidence="5" id="KW-1185">Reference proteome</keyword>
<keyword evidence="1" id="KW-0694">RNA-binding</keyword>
<dbReference type="InterPro" id="IPR035979">
    <property type="entry name" value="RBD_domain_sf"/>
</dbReference>